<evidence type="ECO:0000256" key="1">
    <source>
        <dbReference type="SAM" id="MobiDB-lite"/>
    </source>
</evidence>
<feature type="transmembrane region" description="Helical" evidence="2">
    <location>
        <begin position="164"/>
        <end position="182"/>
    </location>
</feature>
<dbReference type="GO" id="GO:0016787">
    <property type="term" value="F:hydrolase activity"/>
    <property type="evidence" value="ECO:0007669"/>
    <property type="project" value="UniProtKB-KW"/>
</dbReference>
<dbReference type="InterPro" id="IPR043968">
    <property type="entry name" value="SGNH"/>
</dbReference>
<keyword evidence="2" id="KW-1133">Transmembrane helix</keyword>
<feature type="transmembrane region" description="Helical" evidence="2">
    <location>
        <begin position="251"/>
        <end position="269"/>
    </location>
</feature>
<feature type="region of interest" description="Disordered" evidence="1">
    <location>
        <begin position="427"/>
        <end position="455"/>
    </location>
</feature>
<feature type="transmembrane region" description="Helical" evidence="2">
    <location>
        <begin position="275"/>
        <end position="292"/>
    </location>
</feature>
<feature type="transmembrane region" description="Helical" evidence="2">
    <location>
        <begin position="93"/>
        <end position="115"/>
    </location>
</feature>
<keyword evidence="2" id="KW-0472">Membrane</keyword>
<dbReference type="InterPro" id="IPR050879">
    <property type="entry name" value="Acyltransferase_3"/>
</dbReference>
<keyword evidence="6" id="KW-1185">Reference proteome</keyword>
<evidence type="ECO:0000313" key="6">
    <source>
        <dbReference type="Proteomes" id="UP001500556"/>
    </source>
</evidence>
<gene>
    <name evidence="5" type="ORF">GCM10025782_20910</name>
</gene>
<dbReference type="Pfam" id="PF19040">
    <property type="entry name" value="SGNH"/>
    <property type="match status" value="1"/>
</dbReference>
<evidence type="ECO:0000259" key="3">
    <source>
        <dbReference type="Pfam" id="PF01757"/>
    </source>
</evidence>
<proteinExistence type="predicted"/>
<feature type="transmembrane region" description="Helical" evidence="2">
    <location>
        <begin position="219"/>
        <end position="239"/>
    </location>
</feature>
<comment type="caution">
    <text evidence="5">The sequence shown here is derived from an EMBL/GenBank/DDBJ whole genome shotgun (WGS) entry which is preliminary data.</text>
</comment>
<dbReference type="PANTHER" id="PTHR23028:SF53">
    <property type="entry name" value="ACYL_TRANSF_3 DOMAIN-CONTAINING PROTEIN"/>
    <property type="match status" value="1"/>
</dbReference>
<dbReference type="Pfam" id="PF01757">
    <property type="entry name" value="Acyl_transf_3"/>
    <property type="match status" value="1"/>
</dbReference>
<dbReference type="Proteomes" id="UP001500556">
    <property type="component" value="Unassembled WGS sequence"/>
</dbReference>
<feature type="transmembrane region" description="Helical" evidence="2">
    <location>
        <begin position="53"/>
        <end position="72"/>
    </location>
</feature>
<feature type="domain" description="Acyltransferase 3" evidence="3">
    <location>
        <begin position="26"/>
        <end position="367"/>
    </location>
</feature>
<evidence type="ECO:0000313" key="5">
    <source>
        <dbReference type="EMBL" id="GAA4722841.1"/>
    </source>
</evidence>
<organism evidence="5 6">
    <name type="scientific">Pedococcus ginsenosidimutans</name>
    <dbReference type="NCBI Taxonomy" id="490570"/>
    <lineage>
        <taxon>Bacteria</taxon>
        <taxon>Bacillati</taxon>
        <taxon>Actinomycetota</taxon>
        <taxon>Actinomycetes</taxon>
        <taxon>Micrococcales</taxon>
        <taxon>Intrasporangiaceae</taxon>
        <taxon>Pedococcus</taxon>
    </lineage>
</organism>
<name>A0ABP8Y7Q4_9MICO</name>
<feature type="transmembrane region" description="Helical" evidence="2">
    <location>
        <begin position="354"/>
        <end position="374"/>
    </location>
</feature>
<feature type="transmembrane region" description="Helical" evidence="2">
    <location>
        <begin position="194"/>
        <end position="213"/>
    </location>
</feature>
<dbReference type="EMBL" id="BAABLO010000009">
    <property type="protein sequence ID" value="GAA4722841.1"/>
    <property type="molecule type" value="Genomic_DNA"/>
</dbReference>
<evidence type="ECO:0000256" key="2">
    <source>
        <dbReference type="SAM" id="Phobius"/>
    </source>
</evidence>
<feature type="domain" description="SGNH" evidence="4">
    <location>
        <begin position="451"/>
        <end position="688"/>
    </location>
</feature>
<evidence type="ECO:0000259" key="4">
    <source>
        <dbReference type="Pfam" id="PF19040"/>
    </source>
</evidence>
<feature type="transmembrane region" description="Helical" evidence="2">
    <location>
        <begin position="29"/>
        <end position="47"/>
    </location>
</feature>
<keyword evidence="5" id="KW-0378">Hydrolase</keyword>
<keyword evidence="2" id="KW-0812">Transmembrane</keyword>
<dbReference type="PANTHER" id="PTHR23028">
    <property type="entry name" value="ACETYLTRANSFERASE"/>
    <property type="match status" value="1"/>
</dbReference>
<dbReference type="RefSeq" id="WP_345503098.1">
    <property type="nucleotide sequence ID" value="NZ_BAABLO010000009.1"/>
</dbReference>
<feature type="transmembrane region" description="Helical" evidence="2">
    <location>
        <begin position="313"/>
        <end position="334"/>
    </location>
</feature>
<feature type="transmembrane region" description="Helical" evidence="2">
    <location>
        <begin position="394"/>
        <end position="411"/>
    </location>
</feature>
<sequence>MASLLVNPTTPVADSRRARRDRFRGDIEGLRAVAVTSVVAFHAGVGFLSGGFVGVDVFFVLSGFLITGLLVDELARTGRISLTHFYARRVRRLLPLAALVLASTAAATQVLVPAIDRAGVAVDLAAAALGVANWRFALEATQYMADTDKSPVLHFWSLGVEEQFYVVWPLLLVALIGMSGVARRSWSVAFRRMVWVLGGVFVVSLLLSVQQTSSGAAGAYYGLHTRAWELAAGGGLALLRPVLGELTRRAATGAAWLGAALVVGSMLLMDEATPFPGIAAAVPVLGTVLLLVGGVKAGDRGVSALLSHPWPRFVGRVSYAWYLWHWPCLTLAAARWPEDAADGSATTAAHARPAVVVAALVVSFLLAVASHYLVEQPMRAAPFLAASRRRSAQWGGVFVATSLVAACGLAVSTKLAGEQPVAAVVEASTDVKGPRTPSEARASRPKDSTPCYTGYATTDVPEPQDCRIGPADGGTRTIALLGDSHAQQWLPALARAAKEKGWTVYHFAKPSCTMTDVPIFHVQAKGRYTACEQWRANVMDRVAQIDGLDAIVIGRWKDYKDIALQADGSRATPETISDLWAAGSSRTYPRLAEAAPRVVVMTDTPRPPHDVPSCLSRTDEPAGCAFDRTATTHQDGALLAAERAAAPKAFRTIDLTPVICPQQSCPVVSPAGLIMYRDSNHLTDGYSESLWKLMASELTKAMA</sequence>
<dbReference type="InterPro" id="IPR002656">
    <property type="entry name" value="Acyl_transf_3_dom"/>
</dbReference>
<accession>A0ABP8Y7Q4</accession>
<reference evidence="6" key="1">
    <citation type="journal article" date="2019" name="Int. J. Syst. Evol. Microbiol.">
        <title>The Global Catalogue of Microorganisms (GCM) 10K type strain sequencing project: providing services to taxonomists for standard genome sequencing and annotation.</title>
        <authorList>
            <consortium name="The Broad Institute Genomics Platform"/>
            <consortium name="The Broad Institute Genome Sequencing Center for Infectious Disease"/>
            <person name="Wu L."/>
            <person name="Ma J."/>
        </authorList>
    </citation>
    <scope>NUCLEOTIDE SEQUENCE [LARGE SCALE GENOMIC DNA]</scope>
    <source>
        <strain evidence="6">JCM 18961</strain>
    </source>
</reference>
<protein>
    <submittedName>
        <fullName evidence="5">SGNH hydrolase domain-containing protein</fullName>
    </submittedName>
</protein>